<proteinExistence type="predicted"/>
<feature type="region of interest" description="Disordered" evidence="1">
    <location>
        <begin position="1"/>
        <end position="24"/>
    </location>
</feature>
<name>A0A1C5H9Z4_9ACTN</name>
<gene>
    <name evidence="3" type="ORF">GA0074704_1328</name>
</gene>
<keyword evidence="2" id="KW-1133">Transmembrane helix</keyword>
<dbReference type="EMBL" id="LT607751">
    <property type="protein sequence ID" value="SCG42839.1"/>
    <property type="molecule type" value="Genomic_DNA"/>
</dbReference>
<accession>A0A1C5H9Z4</accession>
<dbReference type="SUPFAM" id="SSF82171">
    <property type="entry name" value="DPP6 N-terminal domain-like"/>
    <property type="match status" value="1"/>
</dbReference>
<evidence type="ECO:0000256" key="1">
    <source>
        <dbReference type="SAM" id="MobiDB-lite"/>
    </source>
</evidence>
<keyword evidence="2" id="KW-0472">Membrane</keyword>
<keyword evidence="4" id="KW-1185">Reference proteome</keyword>
<protein>
    <submittedName>
        <fullName evidence="3">Uncharacterized protein</fullName>
    </submittedName>
</protein>
<dbReference type="AlphaFoldDB" id="A0A1C5H9Z4"/>
<sequence length="423" mass="42633">MSAVRPPADNRTGRPERPTAVGQDELERALREMLSRQADGRPAPVLADPADRVIRRVGRSRRRRAAAGTAAAAVVTALATAALGHFGGPTGGTAGPVVVVVDPDATGAPAGPVDPPTGGPVRAEVDLIVGATLTSSNGQRVDLTGVGPVDRAQRVAGADGWLVVGPETVAGRTLWSVRPGTAPRVLLAGARAIALSPDGGQVAWRDGRELVAAGIVGGQLVATIRVPAPARAVPTGFLGATVVVRPDTLRPGYALWRPGTGPLPSGTDRGTTAVYGVGPGGQLVAQVLAGQPRRACLALLDTAHHLTPTRTDCAVTVSDDGRGAVSPDGRWLLLNGRTAGDVGDQALLVDLTGLGSAPVRPAGPPLTADASWVSPTSTVYVDGAGGLVRVRVDRVLAGERATGDAVTGVTPGSRPVVVTGAAR</sequence>
<reference evidence="3 4" key="1">
    <citation type="submission" date="2016-06" db="EMBL/GenBank/DDBJ databases">
        <authorList>
            <person name="Kjaerup R.B."/>
            <person name="Dalgaard T.S."/>
            <person name="Juul-Madsen H.R."/>
        </authorList>
    </citation>
    <scope>NUCLEOTIDE SEQUENCE [LARGE SCALE GENOMIC DNA]</scope>
    <source>
        <strain evidence="3 4">DSM 45097</strain>
    </source>
</reference>
<keyword evidence="2" id="KW-0812">Transmembrane</keyword>
<evidence type="ECO:0000256" key="2">
    <source>
        <dbReference type="SAM" id="Phobius"/>
    </source>
</evidence>
<organism evidence="3 4">
    <name type="scientific">Micromonospora siamensis</name>
    <dbReference type="NCBI Taxonomy" id="299152"/>
    <lineage>
        <taxon>Bacteria</taxon>
        <taxon>Bacillati</taxon>
        <taxon>Actinomycetota</taxon>
        <taxon>Actinomycetes</taxon>
        <taxon>Micromonosporales</taxon>
        <taxon>Micromonosporaceae</taxon>
        <taxon>Micromonospora</taxon>
    </lineage>
</organism>
<evidence type="ECO:0000313" key="4">
    <source>
        <dbReference type="Proteomes" id="UP000198210"/>
    </source>
</evidence>
<evidence type="ECO:0000313" key="3">
    <source>
        <dbReference type="EMBL" id="SCG42839.1"/>
    </source>
</evidence>
<feature type="transmembrane region" description="Helical" evidence="2">
    <location>
        <begin position="65"/>
        <end position="86"/>
    </location>
</feature>
<dbReference type="RefSeq" id="WP_088969674.1">
    <property type="nucleotide sequence ID" value="NZ_JBHLYF010000014.1"/>
</dbReference>
<dbReference type="Proteomes" id="UP000198210">
    <property type="component" value="Chromosome I"/>
</dbReference>